<name>A0A067Q539_9AGAM</name>
<accession>A0A067Q539</accession>
<evidence type="ECO:0000313" key="1">
    <source>
        <dbReference type="EMBL" id="KDQ61270.1"/>
    </source>
</evidence>
<dbReference type="InParanoid" id="A0A067Q539"/>
<dbReference type="HOGENOM" id="CLU_2306552_0_0_1"/>
<proteinExistence type="predicted"/>
<dbReference type="Proteomes" id="UP000027265">
    <property type="component" value="Unassembled WGS sequence"/>
</dbReference>
<protein>
    <submittedName>
        <fullName evidence="1">Uncharacterized protein</fullName>
    </submittedName>
</protein>
<dbReference type="EMBL" id="KL197713">
    <property type="protein sequence ID" value="KDQ61270.1"/>
    <property type="molecule type" value="Genomic_DNA"/>
</dbReference>
<dbReference type="AlphaFoldDB" id="A0A067Q539"/>
<organism evidence="1 2">
    <name type="scientific">Jaapia argillacea MUCL 33604</name>
    <dbReference type="NCBI Taxonomy" id="933084"/>
    <lineage>
        <taxon>Eukaryota</taxon>
        <taxon>Fungi</taxon>
        <taxon>Dikarya</taxon>
        <taxon>Basidiomycota</taxon>
        <taxon>Agaricomycotina</taxon>
        <taxon>Agaricomycetes</taxon>
        <taxon>Agaricomycetidae</taxon>
        <taxon>Jaapiales</taxon>
        <taxon>Jaapiaceae</taxon>
        <taxon>Jaapia</taxon>
    </lineage>
</organism>
<gene>
    <name evidence="1" type="ORF">JAAARDRAFT_173882</name>
</gene>
<reference evidence="2" key="1">
    <citation type="journal article" date="2014" name="Proc. Natl. Acad. Sci. U.S.A.">
        <title>Extensive sampling of basidiomycete genomes demonstrates inadequacy of the white-rot/brown-rot paradigm for wood decay fungi.</title>
        <authorList>
            <person name="Riley R."/>
            <person name="Salamov A.A."/>
            <person name="Brown D.W."/>
            <person name="Nagy L.G."/>
            <person name="Floudas D."/>
            <person name="Held B.W."/>
            <person name="Levasseur A."/>
            <person name="Lombard V."/>
            <person name="Morin E."/>
            <person name="Otillar R."/>
            <person name="Lindquist E.A."/>
            <person name="Sun H."/>
            <person name="LaButti K.M."/>
            <person name="Schmutz J."/>
            <person name="Jabbour D."/>
            <person name="Luo H."/>
            <person name="Baker S.E."/>
            <person name="Pisabarro A.G."/>
            <person name="Walton J.D."/>
            <person name="Blanchette R.A."/>
            <person name="Henrissat B."/>
            <person name="Martin F."/>
            <person name="Cullen D."/>
            <person name="Hibbett D.S."/>
            <person name="Grigoriev I.V."/>
        </authorList>
    </citation>
    <scope>NUCLEOTIDE SEQUENCE [LARGE SCALE GENOMIC DNA]</scope>
    <source>
        <strain evidence="2">MUCL 33604</strain>
    </source>
</reference>
<sequence length="100" mass="11152">MAMAFRSTPGSAKRLLCDVNIQRNPNAAFLLGFCAVLGRCSNAATHPQAPPIKYSSSAVLAPYLLLAYVVGLWYDFFQSIYFFLILLYCRACCVWRLGFS</sequence>
<evidence type="ECO:0000313" key="2">
    <source>
        <dbReference type="Proteomes" id="UP000027265"/>
    </source>
</evidence>
<keyword evidence="2" id="KW-1185">Reference proteome</keyword>